<dbReference type="InterPro" id="IPR004089">
    <property type="entry name" value="MCPsignal_dom"/>
</dbReference>
<keyword evidence="13" id="KW-1185">Reference proteome</keyword>
<dbReference type="EMBL" id="JBHLWN010000027">
    <property type="protein sequence ID" value="MFC0212154.1"/>
    <property type="molecule type" value="Genomic_DNA"/>
</dbReference>
<comment type="similarity">
    <text evidence="7">Belongs to the methyl-accepting chemotaxis (MCP) protein family.</text>
</comment>
<evidence type="ECO:0000259" key="10">
    <source>
        <dbReference type="PROSITE" id="PS50111"/>
    </source>
</evidence>
<dbReference type="SMART" id="SM00304">
    <property type="entry name" value="HAMP"/>
    <property type="match status" value="1"/>
</dbReference>
<dbReference type="Proteomes" id="UP001589776">
    <property type="component" value="Unassembled WGS sequence"/>
</dbReference>
<dbReference type="InterPro" id="IPR003660">
    <property type="entry name" value="HAMP_dom"/>
</dbReference>
<gene>
    <name evidence="12" type="ORF">ACFFK0_06735</name>
</gene>
<comment type="subcellular location">
    <subcellularLocation>
        <location evidence="1">Cell membrane</location>
        <topology evidence="1">Multi-pass membrane protein</topology>
    </subcellularLocation>
</comment>
<evidence type="ECO:0000256" key="6">
    <source>
        <dbReference type="ARBA" id="ARBA00023224"/>
    </source>
</evidence>
<dbReference type="CDD" id="cd06225">
    <property type="entry name" value="HAMP"/>
    <property type="match status" value="1"/>
</dbReference>
<dbReference type="RefSeq" id="WP_377469257.1">
    <property type="nucleotide sequence ID" value="NZ_JBHLWN010000027.1"/>
</dbReference>
<feature type="domain" description="Methyl-accepting transducer" evidence="10">
    <location>
        <begin position="280"/>
        <end position="516"/>
    </location>
</feature>
<comment type="caution">
    <text evidence="12">The sequence shown here is derived from an EMBL/GenBank/DDBJ whole genome shotgun (WGS) entry which is preliminary data.</text>
</comment>
<evidence type="ECO:0000256" key="4">
    <source>
        <dbReference type="ARBA" id="ARBA00022989"/>
    </source>
</evidence>
<dbReference type="CDD" id="cd11386">
    <property type="entry name" value="MCP_signal"/>
    <property type="match status" value="1"/>
</dbReference>
<keyword evidence="3 9" id="KW-0812">Transmembrane</keyword>
<name>A0ABV6DHR6_9BACL</name>
<evidence type="ECO:0000256" key="5">
    <source>
        <dbReference type="ARBA" id="ARBA00023136"/>
    </source>
</evidence>
<dbReference type="Pfam" id="PF17202">
    <property type="entry name" value="sCache_3_3"/>
    <property type="match status" value="1"/>
</dbReference>
<evidence type="ECO:0000256" key="7">
    <source>
        <dbReference type="ARBA" id="ARBA00029447"/>
    </source>
</evidence>
<dbReference type="Gene3D" id="1.10.287.950">
    <property type="entry name" value="Methyl-accepting chemotaxis protein"/>
    <property type="match status" value="1"/>
</dbReference>
<feature type="transmembrane region" description="Helical" evidence="9">
    <location>
        <begin position="187"/>
        <end position="206"/>
    </location>
</feature>
<dbReference type="Pfam" id="PF00672">
    <property type="entry name" value="HAMP"/>
    <property type="match status" value="1"/>
</dbReference>
<keyword evidence="5 9" id="KW-0472">Membrane</keyword>
<evidence type="ECO:0000313" key="12">
    <source>
        <dbReference type="EMBL" id="MFC0212154.1"/>
    </source>
</evidence>
<evidence type="ECO:0000256" key="2">
    <source>
        <dbReference type="ARBA" id="ARBA00022475"/>
    </source>
</evidence>
<dbReference type="Gene3D" id="6.10.340.10">
    <property type="match status" value="1"/>
</dbReference>
<accession>A0ABV6DHR6</accession>
<feature type="domain" description="HAMP" evidence="11">
    <location>
        <begin position="207"/>
        <end position="261"/>
    </location>
</feature>
<dbReference type="PRINTS" id="PR00260">
    <property type="entry name" value="CHEMTRNSDUCR"/>
</dbReference>
<dbReference type="SUPFAM" id="SSF58104">
    <property type="entry name" value="Methyl-accepting chemotaxis protein (MCP) signaling domain"/>
    <property type="match status" value="1"/>
</dbReference>
<proteinExistence type="inferred from homology"/>
<dbReference type="PANTHER" id="PTHR32089:SF112">
    <property type="entry name" value="LYSOZYME-LIKE PROTEIN-RELATED"/>
    <property type="match status" value="1"/>
</dbReference>
<dbReference type="Pfam" id="PF00015">
    <property type="entry name" value="MCPsignal"/>
    <property type="match status" value="1"/>
</dbReference>
<sequence length="566" mass="60935">MLKGKLSIAVKMSALVVLVIIVLSATIAITAKQQITDRMIRVYEDRVKVVSQLGYSWLEQTYPGEWSVQNGQLYKGAVKMNDNFEFVDSMSRITGGAVTIFQGDTRIATSIKNGSNRMTGTKADPKVAELVLRSGETYIGEADIVGTTYLTMYRPIQNAKGEVIGMWLVGPKIEKVSQNANQILNSIYLVMLIIALVAVVGSLLWIRSIIRPIRVINAQLRDIAEGEGDLTKELRVYANDEIGELAQTFNLMIANLRTMIRHIGFTSEQVAASSQELTASAEQTANVTEHSSTNAQRIAVASEQQLADVENSATAIVEMSKGIHQISSSAQVVSTSAILASGKASEGIKMVSALSERMTLIQHTFEELAASVKNLDERSAAIGKIVGMISGIASQTNLLSLNAAIEAARAGEEGRGFAVVAGEVRKLAEQSADSAKNITDIITLIQSDTSRLVDSMNISKAEVLEGAQLVTATNGSFREIHQYVQEVAAQIQETSAASEQLSASSDEISHSMETIKESAVNAAASIREVSNNAEHQLSSMEEITASANALSHLAEELQTLVNKFKV</sequence>
<dbReference type="PROSITE" id="PS50885">
    <property type="entry name" value="HAMP"/>
    <property type="match status" value="1"/>
</dbReference>
<evidence type="ECO:0000256" key="1">
    <source>
        <dbReference type="ARBA" id="ARBA00004651"/>
    </source>
</evidence>
<evidence type="ECO:0000259" key="11">
    <source>
        <dbReference type="PROSITE" id="PS50885"/>
    </source>
</evidence>
<dbReference type="InterPro" id="IPR033463">
    <property type="entry name" value="sCache_3"/>
</dbReference>
<evidence type="ECO:0000313" key="13">
    <source>
        <dbReference type="Proteomes" id="UP001589776"/>
    </source>
</evidence>
<dbReference type="PROSITE" id="PS50111">
    <property type="entry name" value="CHEMOTAXIS_TRANSDUC_2"/>
    <property type="match status" value="1"/>
</dbReference>
<evidence type="ECO:0000256" key="9">
    <source>
        <dbReference type="SAM" id="Phobius"/>
    </source>
</evidence>
<keyword evidence="6 8" id="KW-0807">Transducer</keyword>
<dbReference type="SMART" id="SM00283">
    <property type="entry name" value="MA"/>
    <property type="match status" value="1"/>
</dbReference>
<evidence type="ECO:0000256" key="3">
    <source>
        <dbReference type="ARBA" id="ARBA00022692"/>
    </source>
</evidence>
<dbReference type="InterPro" id="IPR004090">
    <property type="entry name" value="Chemotax_Me-accpt_rcpt"/>
</dbReference>
<dbReference type="SUPFAM" id="SSF103190">
    <property type="entry name" value="Sensory domain-like"/>
    <property type="match status" value="1"/>
</dbReference>
<dbReference type="InterPro" id="IPR029151">
    <property type="entry name" value="Sensor-like_sf"/>
</dbReference>
<keyword evidence="2" id="KW-1003">Cell membrane</keyword>
<keyword evidence="4 9" id="KW-1133">Transmembrane helix</keyword>
<evidence type="ECO:0000256" key="8">
    <source>
        <dbReference type="PROSITE-ProRule" id="PRU00284"/>
    </source>
</evidence>
<protein>
    <submittedName>
        <fullName evidence="12">Methyl-accepting chemotaxis protein</fullName>
    </submittedName>
</protein>
<organism evidence="12 13">
    <name type="scientific">Paenibacillus chartarius</name>
    <dbReference type="NCBI Taxonomy" id="747481"/>
    <lineage>
        <taxon>Bacteria</taxon>
        <taxon>Bacillati</taxon>
        <taxon>Bacillota</taxon>
        <taxon>Bacilli</taxon>
        <taxon>Bacillales</taxon>
        <taxon>Paenibacillaceae</taxon>
        <taxon>Paenibacillus</taxon>
    </lineage>
</organism>
<reference evidence="12 13" key="1">
    <citation type="submission" date="2024-09" db="EMBL/GenBank/DDBJ databases">
        <authorList>
            <person name="Sun Q."/>
            <person name="Mori K."/>
        </authorList>
    </citation>
    <scope>NUCLEOTIDE SEQUENCE [LARGE SCALE GENOMIC DNA]</scope>
    <source>
        <strain evidence="12 13">CCM 7759</strain>
    </source>
</reference>
<dbReference type="PANTHER" id="PTHR32089">
    <property type="entry name" value="METHYL-ACCEPTING CHEMOTAXIS PROTEIN MCPB"/>
    <property type="match status" value="1"/>
</dbReference>